<proteinExistence type="predicted"/>
<keyword evidence="3" id="KW-1185">Reference proteome</keyword>
<keyword evidence="1" id="KW-0472">Membrane</keyword>
<name>A0AAE0KB19_9PEZI</name>
<feature type="transmembrane region" description="Helical" evidence="1">
    <location>
        <begin position="42"/>
        <end position="58"/>
    </location>
</feature>
<feature type="transmembrane region" description="Helical" evidence="1">
    <location>
        <begin position="300"/>
        <end position="324"/>
    </location>
</feature>
<evidence type="ECO:0000313" key="2">
    <source>
        <dbReference type="EMBL" id="KAK3372616.1"/>
    </source>
</evidence>
<feature type="transmembrane region" description="Helical" evidence="1">
    <location>
        <begin position="513"/>
        <end position="532"/>
    </location>
</feature>
<feature type="transmembrane region" description="Helical" evidence="1">
    <location>
        <begin position="91"/>
        <end position="115"/>
    </location>
</feature>
<gene>
    <name evidence="2" type="ORF">B0H63DRAFT_301826</name>
</gene>
<keyword evidence="1" id="KW-0812">Transmembrane</keyword>
<reference evidence="2" key="2">
    <citation type="submission" date="2023-06" db="EMBL/GenBank/DDBJ databases">
        <authorList>
            <consortium name="Lawrence Berkeley National Laboratory"/>
            <person name="Haridas S."/>
            <person name="Hensen N."/>
            <person name="Bonometti L."/>
            <person name="Westerberg I."/>
            <person name="Brannstrom I.O."/>
            <person name="Guillou S."/>
            <person name="Cros-Aarteil S."/>
            <person name="Calhoun S."/>
            <person name="Kuo A."/>
            <person name="Mondo S."/>
            <person name="Pangilinan J."/>
            <person name="Riley R."/>
            <person name="LaButti K."/>
            <person name="Andreopoulos B."/>
            <person name="Lipzen A."/>
            <person name="Chen C."/>
            <person name="Yanf M."/>
            <person name="Daum C."/>
            <person name="Ng V."/>
            <person name="Clum A."/>
            <person name="Steindorff A."/>
            <person name="Ohm R."/>
            <person name="Martin F."/>
            <person name="Silar P."/>
            <person name="Natvig D."/>
            <person name="Lalanne C."/>
            <person name="Gautier V."/>
            <person name="Ament-velasquez S.L."/>
            <person name="Kruys A."/>
            <person name="Hutchinson M.I."/>
            <person name="Powell A.J."/>
            <person name="Barry K."/>
            <person name="Miller A.N."/>
            <person name="Grigoriev I.V."/>
            <person name="Debuchy R."/>
            <person name="Gladieux P."/>
            <person name="Thoren M.H."/>
            <person name="Johannesson H."/>
        </authorList>
    </citation>
    <scope>NUCLEOTIDE SEQUENCE</scope>
    <source>
        <strain evidence="2">CBS 232.78</strain>
    </source>
</reference>
<sequence>MGASQSTSFGAQFVGEGLPVFRSYQPCHVFGDSSLYSVGTRLGFYLQYFAVLLSILFFRGQDVKTWFLCFLPLAAANFTVLLVSANAGDGLIVLDWAIVFGLVVWSIVFLAWSVFSRHNLRSSPGLATDTIQLQQDLARESGRMVSGQEAEWDRQYIAVLMVLGSREEEERGRRDSWRGDPVDKQDALTAALQQYVDAFLPARGSPDSADAAYLISTYYDSDRIQDTVASMMMDNRQVGIFRDTHTEALRQANIPFNQAQATTQILARMAKEELKPRDPNQPARSTWQAVKEFEEWAGTAGTLGCGLGLVLYGGYSIFMIWLLFRGIGNGAKSGCDIRIILFVAPVSVYNPGAVTALRVLACILFVVVGMPALLLGIGLFVVGINDWWSDVPQRRRRSSNNEKRDRTGFISIAYDAEQGRGAAARSSGMPRHAHSVSIPRVSRTSDILSDASLYRQPSASLATERRGSDFYFDPALKETSVSDPVLGMRGGLATGGTSVLQWARGWIPAKRKWWAPFFLGLAIVHTVVVVELTIRINKLDMRQRPMTSMGELIAFFLGLFLFVRVVARCLLAAEKRLRRRRAAGWFDERWRILAAPAERWQDQYGVGAVPGRSATGESRQRESTVLRQSRIYLQPEGKSRSSMGKFKEIMDDA</sequence>
<feature type="transmembrane region" description="Helical" evidence="1">
    <location>
        <begin position="65"/>
        <end position="85"/>
    </location>
</feature>
<feature type="transmembrane region" description="Helical" evidence="1">
    <location>
        <begin position="355"/>
        <end position="388"/>
    </location>
</feature>
<evidence type="ECO:0000256" key="1">
    <source>
        <dbReference type="SAM" id="Phobius"/>
    </source>
</evidence>
<dbReference type="AlphaFoldDB" id="A0AAE0KB19"/>
<reference evidence="2" key="1">
    <citation type="journal article" date="2023" name="Mol. Phylogenet. Evol.">
        <title>Genome-scale phylogeny and comparative genomics of the fungal order Sordariales.</title>
        <authorList>
            <person name="Hensen N."/>
            <person name="Bonometti L."/>
            <person name="Westerberg I."/>
            <person name="Brannstrom I.O."/>
            <person name="Guillou S."/>
            <person name="Cros-Aarteil S."/>
            <person name="Calhoun S."/>
            <person name="Haridas S."/>
            <person name="Kuo A."/>
            <person name="Mondo S."/>
            <person name="Pangilinan J."/>
            <person name="Riley R."/>
            <person name="LaButti K."/>
            <person name="Andreopoulos B."/>
            <person name="Lipzen A."/>
            <person name="Chen C."/>
            <person name="Yan M."/>
            <person name="Daum C."/>
            <person name="Ng V."/>
            <person name="Clum A."/>
            <person name="Steindorff A."/>
            <person name="Ohm R.A."/>
            <person name="Martin F."/>
            <person name="Silar P."/>
            <person name="Natvig D.O."/>
            <person name="Lalanne C."/>
            <person name="Gautier V."/>
            <person name="Ament-Velasquez S.L."/>
            <person name="Kruys A."/>
            <person name="Hutchinson M.I."/>
            <person name="Powell A.J."/>
            <person name="Barry K."/>
            <person name="Miller A.N."/>
            <person name="Grigoriev I.V."/>
            <person name="Debuchy R."/>
            <person name="Gladieux P."/>
            <person name="Hiltunen Thoren M."/>
            <person name="Johannesson H."/>
        </authorList>
    </citation>
    <scope>NUCLEOTIDE SEQUENCE</scope>
    <source>
        <strain evidence="2">CBS 232.78</strain>
    </source>
</reference>
<accession>A0AAE0KB19</accession>
<dbReference type="EMBL" id="JAULSW010000008">
    <property type="protein sequence ID" value="KAK3372616.1"/>
    <property type="molecule type" value="Genomic_DNA"/>
</dbReference>
<comment type="caution">
    <text evidence="2">The sequence shown here is derived from an EMBL/GenBank/DDBJ whole genome shotgun (WGS) entry which is preliminary data.</text>
</comment>
<dbReference type="Proteomes" id="UP001285441">
    <property type="component" value="Unassembled WGS sequence"/>
</dbReference>
<evidence type="ECO:0000313" key="3">
    <source>
        <dbReference type="Proteomes" id="UP001285441"/>
    </source>
</evidence>
<protein>
    <submittedName>
        <fullName evidence="2">Uncharacterized protein</fullName>
    </submittedName>
</protein>
<organism evidence="2 3">
    <name type="scientific">Podospora didyma</name>
    <dbReference type="NCBI Taxonomy" id="330526"/>
    <lineage>
        <taxon>Eukaryota</taxon>
        <taxon>Fungi</taxon>
        <taxon>Dikarya</taxon>
        <taxon>Ascomycota</taxon>
        <taxon>Pezizomycotina</taxon>
        <taxon>Sordariomycetes</taxon>
        <taxon>Sordariomycetidae</taxon>
        <taxon>Sordariales</taxon>
        <taxon>Podosporaceae</taxon>
        <taxon>Podospora</taxon>
    </lineage>
</organism>
<keyword evidence="1" id="KW-1133">Transmembrane helix</keyword>
<feature type="transmembrane region" description="Helical" evidence="1">
    <location>
        <begin position="552"/>
        <end position="571"/>
    </location>
</feature>